<accession>A0A5N5E127</accession>
<dbReference type="InterPro" id="IPR038732">
    <property type="entry name" value="HpyO/CreE_NAD-binding"/>
</dbReference>
<sequence length="82" mass="8483">MGTAAVVVIVGGGPRGTGVLERILAHESVNADPVPIDIHVVDPYPAGAGRIWRGSQAPLLWMNSTTADVTMFTDETTAVTGP</sequence>
<dbReference type="Pfam" id="PF13454">
    <property type="entry name" value="NAD_binding_9"/>
    <property type="match status" value="1"/>
</dbReference>
<protein>
    <recommendedName>
        <fullName evidence="1">FAD-dependent urate hydroxylase HpyO/Asp monooxygenase CreE-like FAD/NAD(P)-binding domain-containing protein</fullName>
    </recommendedName>
</protein>
<dbReference type="EMBL" id="MRBO01000472">
    <property type="protein sequence ID" value="KAB2584099.1"/>
    <property type="molecule type" value="Genomic_DNA"/>
</dbReference>
<name>A0A5N5E127_RHOER</name>
<organism evidence="2 3">
    <name type="scientific">Rhodococcus erythropolis</name>
    <name type="common">Arthrobacter picolinophilus</name>
    <dbReference type="NCBI Taxonomy" id="1833"/>
    <lineage>
        <taxon>Bacteria</taxon>
        <taxon>Bacillati</taxon>
        <taxon>Actinomycetota</taxon>
        <taxon>Actinomycetes</taxon>
        <taxon>Mycobacteriales</taxon>
        <taxon>Nocardiaceae</taxon>
        <taxon>Rhodococcus</taxon>
        <taxon>Rhodococcus erythropolis group</taxon>
    </lineage>
</organism>
<comment type="caution">
    <text evidence="2">The sequence shown here is derived from an EMBL/GenBank/DDBJ whole genome shotgun (WGS) entry which is preliminary data.</text>
</comment>
<dbReference type="AlphaFoldDB" id="A0A5N5E127"/>
<dbReference type="Proteomes" id="UP000325576">
    <property type="component" value="Unassembled WGS sequence"/>
</dbReference>
<feature type="domain" description="FAD-dependent urate hydroxylase HpyO/Asp monooxygenase CreE-like FAD/NAD(P)-binding" evidence="1">
    <location>
        <begin position="8"/>
        <end position="76"/>
    </location>
</feature>
<gene>
    <name evidence="2" type="ORF">BS297_17235</name>
</gene>
<evidence type="ECO:0000259" key="1">
    <source>
        <dbReference type="Pfam" id="PF13454"/>
    </source>
</evidence>
<feature type="non-terminal residue" evidence="2">
    <location>
        <position position="82"/>
    </location>
</feature>
<evidence type="ECO:0000313" key="3">
    <source>
        <dbReference type="Proteomes" id="UP000325576"/>
    </source>
</evidence>
<proteinExistence type="predicted"/>
<evidence type="ECO:0000313" key="2">
    <source>
        <dbReference type="EMBL" id="KAB2584099.1"/>
    </source>
</evidence>
<reference evidence="2 3" key="1">
    <citation type="journal article" date="2017" name="Poromechanics V (2013)">
        <title>Genomic Characterization of the Arsenic-Tolerant Actinobacterium, &lt;i&gt;Rhodococcus erythropolis&lt;/i&gt; S43.</title>
        <authorList>
            <person name="Retamal-Morales G."/>
            <person name="Mehnert M."/>
            <person name="Schwabe R."/>
            <person name="Tischler D."/>
            <person name="Schloemann M."/>
            <person name="Levican G.J."/>
        </authorList>
    </citation>
    <scope>NUCLEOTIDE SEQUENCE [LARGE SCALE GENOMIC DNA]</scope>
    <source>
        <strain evidence="2 3">S43</strain>
    </source>
</reference>